<dbReference type="EMBL" id="RCMK01000424">
    <property type="protein sequence ID" value="KAG2929503.1"/>
    <property type="molecule type" value="Genomic_DNA"/>
</dbReference>
<evidence type="ECO:0000313" key="4">
    <source>
        <dbReference type="EMBL" id="KAG2973869.1"/>
    </source>
</evidence>
<organism evidence="6 7">
    <name type="scientific">Phytophthora cactorum</name>
    <dbReference type="NCBI Taxonomy" id="29920"/>
    <lineage>
        <taxon>Eukaryota</taxon>
        <taxon>Sar</taxon>
        <taxon>Stramenopiles</taxon>
        <taxon>Oomycota</taxon>
        <taxon>Peronosporomycetes</taxon>
        <taxon>Peronosporales</taxon>
        <taxon>Peronosporaceae</taxon>
        <taxon>Phytophthora</taxon>
    </lineage>
</organism>
<accession>A0A329S2E9</accession>
<evidence type="ECO:0000313" key="7">
    <source>
        <dbReference type="Proteomes" id="UP000251314"/>
    </source>
</evidence>
<dbReference type="EMBL" id="RCMI01000529">
    <property type="protein sequence ID" value="KAG2906798.1"/>
    <property type="molecule type" value="Genomic_DNA"/>
</dbReference>
<dbReference type="AlphaFoldDB" id="A0A329S2E9"/>
<gene>
    <name evidence="6" type="ORF">PC110_g12767</name>
    <name evidence="1" type="ORF">PC113_g9346</name>
    <name evidence="2" type="ORF">PC115_g14154</name>
    <name evidence="3" type="ORF">PC117_g13984</name>
    <name evidence="4" type="ORF">PC118_g14872</name>
    <name evidence="5" type="ORF">PC129_g9494</name>
</gene>
<dbReference type="Proteomes" id="UP000760860">
    <property type="component" value="Unassembled WGS sequence"/>
</dbReference>
<dbReference type="EMBL" id="RCMV01000298">
    <property type="protein sequence ID" value="KAG3219735.1"/>
    <property type="molecule type" value="Genomic_DNA"/>
</dbReference>
<evidence type="ECO:0000313" key="5">
    <source>
        <dbReference type="EMBL" id="KAG3219735.1"/>
    </source>
</evidence>
<dbReference type="Proteomes" id="UP000251314">
    <property type="component" value="Unassembled WGS sequence"/>
</dbReference>
<evidence type="ECO:0000313" key="2">
    <source>
        <dbReference type="EMBL" id="KAG2906798.1"/>
    </source>
</evidence>
<dbReference type="Proteomes" id="UP000697107">
    <property type="component" value="Unassembled WGS sequence"/>
</dbReference>
<dbReference type="Proteomes" id="UP000736787">
    <property type="component" value="Unassembled WGS sequence"/>
</dbReference>
<reference evidence="5" key="2">
    <citation type="submission" date="2018-05" db="EMBL/GenBank/DDBJ databases">
        <title>Effector identification in a new, highly contiguous assembly of the strawberry crown rot pathogen Phytophthora cactorum.</title>
        <authorList>
            <person name="Armitage A.D."/>
            <person name="Nellist C.F."/>
            <person name="Bates H."/>
            <person name="Vickerstaff R.J."/>
            <person name="Harrison R.J."/>
        </authorList>
    </citation>
    <scope>NUCLEOTIDE SEQUENCE</scope>
    <source>
        <strain evidence="1">15-7</strain>
        <strain evidence="2">4032</strain>
        <strain evidence="3">4040</strain>
        <strain evidence="4">P415</strain>
        <strain evidence="5">P421</strain>
    </source>
</reference>
<keyword evidence="7" id="KW-1185">Reference proteome</keyword>
<evidence type="ECO:0000313" key="6">
    <source>
        <dbReference type="EMBL" id="RAW30875.1"/>
    </source>
</evidence>
<protein>
    <submittedName>
        <fullName evidence="6">Uncharacterized protein</fullName>
    </submittedName>
</protein>
<dbReference type="Proteomes" id="UP000735874">
    <property type="component" value="Unassembled WGS sequence"/>
</dbReference>
<proteinExistence type="predicted"/>
<name>A0A329S2E9_9STRA</name>
<evidence type="ECO:0000313" key="3">
    <source>
        <dbReference type="EMBL" id="KAG2929503.1"/>
    </source>
</evidence>
<dbReference type="VEuPathDB" id="FungiDB:PC110_g12767"/>
<comment type="caution">
    <text evidence="6">The sequence shown here is derived from an EMBL/GenBank/DDBJ whole genome shotgun (WGS) entry which is preliminary data.</text>
</comment>
<dbReference type="EMBL" id="RCML01000557">
    <property type="protein sequence ID" value="KAG2973869.1"/>
    <property type="molecule type" value="Genomic_DNA"/>
</dbReference>
<dbReference type="EMBL" id="RCMG01000233">
    <property type="protein sequence ID" value="KAG2858953.1"/>
    <property type="molecule type" value="Genomic_DNA"/>
</dbReference>
<evidence type="ECO:0000313" key="1">
    <source>
        <dbReference type="EMBL" id="KAG2858953.1"/>
    </source>
</evidence>
<dbReference type="EMBL" id="MJFZ01000348">
    <property type="protein sequence ID" value="RAW30875.1"/>
    <property type="molecule type" value="Genomic_DNA"/>
</dbReference>
<dbReference type="Proteomes" id="UP000774804">
    <property type="component" value="Unassembled WGS sequence"/>
</dbReference>
<sequence>MRNLAGSRSRRLRMRGECKAVEPSEVVAYSDANFVADKEDRTSVTGGFVTVDGMDVVRMRRKQGDVSLSTREAEYSAASVMDQGLLGISEMLGELGFAFTEPMAQRVDNQAPL</sequence>
<reference evidence="6 7" key="1">
    <citation type="submission" date="2018-01" db="EMBL/GenBank/DDBJ databases">
        <title>Draft genome of the strawberry crown rot pathogen Phytophthora cactorum.</title>
        <authorList>
            <person name="Armitage A.D."/>
            <person name="Lysoe E."/>
            <person name="Nellist C.F."/>
            <person name="Harrison R.J."/>
            <person name="Brurberg M.B."/>
        </authorList>
    </citation>
    <scope>NUCLEOTIDE SEQUENCE [LARGE SCALE GENOMIC DNA]</scope>
    <source>
        <strain evidence="6 7">10300</strain>
    </source>
</reference>
<dbReference type="OrthoDB" id="105102at2759"/>